<proteinExistence type="inferred from homology"/>
<organism evidence="5 6">
    <name type="scientific">Desulfocurvibacter africanus subsp. africanus str. Walvis Bay</name>
    <dbReference type="NCBI Taxonomy" id="690850"/>
    <lineage>
        <taxon>Bacteria</taxon>
        <taxon>Pseudomonadati</taxon>
        <taxon>Thermodesulfobacteriota</taxon>
        <taxon>Desulfovibrionia</taxon>
        <taxon>Desulfovibrionales</taxon>
        <taxon>Desulfovibrionaceae</taxon>
        <taxon>Desulfocurvibacter</taxon>
    </lineage>
</organism>
<dbReference type="GO" id="GO:0006099">
    <property type="term" value="P:tricarboxylic acid cycle"/>
    <property type="evidence" value="ECO:0007669"/>
    <property type="project" value="UniProtKB-UniPathway"/>
</dbReference>
<dbReference type="Gene3D" id="3.40.50.261">
    <property type="entry name" value="Succinyl-CoA synthetase domains"/>
    <property type="match status" value="2"/>
</dbReference>
<dbReference type="Gene3D" id="3.30.1490.20">
    <property type="entry name" value="ATP-grasp fold, A domain"/>
    <property type="match status" value="1"/>
</dbReference>
<dbReference type="Pfam" id="PF08442">
    <property type="entry name" value="ATP-grasp_2"/>
    <property type="match status" value="1"/>
</dbReference>
<dbReference type="NCBIfam" id="NF004230">
    <property type="entry name" value="PRK05678.1"/>
    <property type="match status" value="1"/>
</dbReference>
<dbReference type="PANTHER" id="PTHR11117:SF2">
    <property type="entry name" value="SUCCINATE--COA LIGASE [ADP_GDP-FORMING] SUBUNIT ALPHA, MITOCHONDRIAL"/>
    <property type="match status" value="1"/>
</dbReference>
<dbReference type="PANTHER" id="PTHR11117">
    <property type="entry name" value="SUCCINYL-COA LIGASE SUBUNIT ALPHA"/>
    <property type="match status" value="1"/>
</dbReference>
<dbReference type="GO" id="GO:0005524">
    <property type="term" value="F:ATP binding"/>
    <property type="evidence" value="ECO:0007669"/>
    <property type="project" value="InterPro"/>
</dbReference>
<dbReference type="InterPro" id="IPR033847">
    <property type="entry name" value="Citrt_syn/SCS-alpha_CS"/>
</dbReference>
<protein>
    <submittedName>
        <fullName evidence="5">Succinyl-CoA synthetase, alpha subunit</fullName>
    </submittedName>
</protein>
<dbReference type="Pfam" id="PF02629">
    <property type="entry name" value="CoA_binding"/>
    <property type="match status" value="1"/>
</dbReference>
<dbReference type="RefSeq" id="WP_014261285.1">
    <property type="nucleotide sequence ID" value="NC_016629.1"/>
</dbReference>
<gene>
    <name evidence="5" type="ORF">Desaf_3378</name>
</gene>
<dbReference type="HOGENOM" id="CLU_023346_0_0_7"/>
<dbReference type="Proteomes" id="UP000007844">
    <property type="component" value="Chromosome"/>
</dbReference>
<dbReference type="UniPathway" id="UPA00223">
    <property type="reaction ID" value="UER00999"/>
</dbReference>
<evidence type="ECO:0000259" key="4">
    <source>
        <dbReference type="SMART" id="SM00881"/>
    </source>
</evidence>
<dbReference type="AlphaFoldDB" id="F3YWU1"/>
<dbReference type="EMBL" id="CP003221">
    <property type="protein sequence ID" value="EGJ51665.1"/>
    <property type="molecule type" value="Genomic_DNA"/>
</dbReference>
<sequence length="721" mass="76760">MLLDEQASKRLFREAGVSVPDGECVEPGSEDGFRPSFPPPWYLKAQVLTGGRGKAGGVLRVDDARALPGRARELFAKDIRGHRPPYLLLEPAVDFVRECYVSFAVSRDRASLVLSVSPRGGVDVERSADVLTQVIPLPAGPAERNMRAAFFHLKVGKEYWPGFRELVLRLFDAVRQNSLLLAEINPLVLTRDGRWLALDGKAEIDDNAAALRPELERWYDPRHHAHDDVRARDEGMSFVKLGGWVGCMVNGAGLAMATMDLLNLAGLPAANFLDLGGAADSRRLDRALRLLFEGRDVRVVFINLFGGILSCEKVAQALADVLAGNEPAKPLVVRMAGNGASEGRRLLEGLNLHGLTLVEDMTQALAVLEGFGPRDLNPPRIEAGDGRAAQIADLSPVLAAALRGATSGVYARSFDFDAQTRILVQGITGKVAALHTRLMLGYGSRIVAGVTPFKGGLEIEGAPVYDCVREALRHHEIDASIVFVPAAMAADAVLEAAEAGIPWVVCITEGIPQQDMLATLPKLRRLGTRLIGPNTPGIIVPGRTKIGIMPTDPFTPGPVAIFSRSGTLTYEAAARLSAAGMGQALAVGIGGDPLIGLGFADCLAMVNDDARVKAVLVLGEIGGRAEEDLADYVSRTAFSKPMAAFIAGRTAPLGRRLGHAGAILEESSGGVAGKMQALSMAGIHLCPNLESIPRVMMGLLAAQRTGNVERARSASFQLHDG</sequence>
<evidence type="ECO:0000256" key="1">
    <source>
        <dbReference type="ARBA" id="ARBA00022598"/>
    </source>
</evidence>
<feature type="domain" description="CoA-binding" evidence="4">
    <location>
        <begin position="415"/>
        <end position="511"/>
    </location>
</feature>
<dbReference type="FunFam" id="3.40.50.720:FF:000277">
    <property type="entry name" value="Succinate--CoA ligase [ADP-forming] subunit alpha"/>
    <property type="match status" value="1"/>
</dbReference>
<dbReference type="KEGG" id="daf:Desaf_3378"/>
<comment type="similarity">
    <text evidence="3">Belongs to the succinate/malate CoA ligase alpha subunit family.</text>
</comment>
<name>F3YWU1_DESAF</name>
<dbReference type="Gene3D" id="3.40.50.720">
    <property type="entry name" value="NAD(P)-binding Rossmann-like Domain"/>
    <property type="match status" value="1"/>
</dbReference>
<dbReference type="PRINTS" id="PR01798">
    <property type="entry name" value="SCOASYNTHASE"/>
</dbReference>
<dbReference type="SMART" id="SM00881">
    <property type="entry name" value="CoA_binding"/>
    <property type="match status" value="1"/>
</dbReference>
<dbReference type="InterPro" id="IPR013650">
    <property type="entry name" value="ATP-grasp_succ-CoA_synth-type"/>
</dbReference>
<dbReference type="STRING" id="690850.Desaf_3378"/>
<evidence type="ECO:0000256" key="3">
    <source>
        <dbReference type="ARBA" id="ARBA00060724"/>
    </source>
</evidence>
<dbReference type="SUPFAM" id="SSF56059">
    <property type="entry name" value="Glutathione synthetase ATP-binding domain-like"/>
    <property type="match status" value="1"/>
</dbReference>
<dbReference type="InterPro" id="IPR017440">
    <property type="entry name" value="Cit_synth/succinyl-CoA_lig_AS"/>
</dbReference>
<reference evidence="5 6" key="1">
    <citation type="journal article" date="2011" name="J. Bacteriol.">
        <title>Genome sequence of the mercury-methylating and pleomorphic Desulfovibrio africanus Strain Walvis Bay.</title>
        <authorList>
            <person name="Brown S.D."/>
            <person name="Wall J.D."/>
            <person name="Kucken A.M."/>
            <person name="Gilmour C.C."/>
            <person name="Podar M."/>
            <person name="Brandt C.C."/>
            <person name="Teshima H."/>
            <person name="Detter J.C."/>
            <person name="Han C.S."/>
            <person name="Land M.L."/>
            <person name="Lucas S."/>
            <person name="Han J."/>
            <person name="Pennacchio L."/>
            <person name="Nolan M."/>
            <person name="Pitluck S."/>
            <person name="Woyke T."/>
            <person name="Goodwin L."/>
            <person name="Palumbo A.V."/>
            <person name="Elias D.A."/>
        </authorList>
    </citation>
    <scope>NUCLEOTIDE SEQUENCE [LARGE SCALE GENOMIC DNA]</scope>
    <source>
        <strain evidence="5 6">Walvis Bay</strain>
    </source>
</reference>
<dbReference type="InterPro" id="IPR016102">
    <property type="entry name" value="Succinyl-CoA_synth-like"/>
</dbReference>
<dbReference type="GO" id="GO:0004775">
    <property type="term" value="F:succinate-CoA ligase (ADP-forming) activity"/>
    <property type="evidence" value="ECO:0007669"/>
    <property type="project" value="TreeGrafter"/>
</dbReference>
<dbReference type="eggNOG" id="COG0045">
    <property type="taxonomic scope" value="Bacteria"/>
</dbReference>
<dbReference type="InterPro" id="IPR036291">
    <property type="entry name" value="NAD(P)-bd_dom_sf"/>
</dbReference>
<dbReference type="PROSITE" id="PS01216">
    <property type="entry name" value="SUCCINYL_COA_LIG_1"/>
    <property type="match status" value="1"/>
</dbReference>
<dbReference type="InterPro" id="IPR003781">
    <property type="entry name" value="CoA-bd"/>
</dbReference>
<evidence type="ECO:0000313" key="6">
    <source>
        <dbReference type="Proteomes" id="UP000007844"/>
    </source>
</evidence>
<dbReference type="GO" id="GO:0004776">
    <property type="term" value="F:succinate-CoA ligase (GDP-forming) activity"/>
    <property type="evidence" value="ECO:0007669"/>
    <property type="project" value="TreeGrafter"/>
</dbReference>
<keyword evidence="2" id="KW-0547">Nucleotide-binding</keyword>
<evidence type="ECO:0000256" key="2">
    <source>
        <dbReference type="ARBA" id="ARBA00022741"/>
    </source>
</evidence>
<dbReference type="InterPro" id="IPR013815">
    <property type="entry name" value="ATP_grasp_subdomain_1"/>
</dbReference>
<accession>F3YWU1</accession>
<keyword evidence="6" id="KW-1185">Reference proteome</keyword>
<dbReference type="InterPro" id="IPR005811">
    <property type="entry name" value="SUCC_ACL_C"/>
</dbReference>
<dbReference type="PROSITE" id="PS00399">
    <property type="entry name" value="SUCCINYL_COA_LIG_2"/>
    <property type="match status" value="1"/>
</dbReference>
<dbReference type="SUPFAM" id="SSF52210">
    <property type="entry name" value="Succinyl-CoA synthetase domains"/>
    <property type="match status" value="2"/>
</dbReference>
<dbReference type="Pfam" id="PF00549">
    <property type="entry name" value="Ligase_CoA"/>
    <property type="match status" value="2"/>
</dbReference>
<dbReference type="eggNOG" id="COG0074">
    <property type="taxonomic scope" value="Bacteria"/>
</dbReference>
<keyword evidence="1" id="KW-0436">Ligase</keyword>
<dbReference type="SUPFAM" id="SSF51735">
    <property type="entry name" value="NAD(P)-binding Rossmann-fold domains"/>
    <property type="match status" value="1"/>
</dbReference>
<evidence type="ECO:0000313" key="5">
    <source>
        <dbReference type="EMBL" id="EGJ51665.1"/>
    </source>
</evidence>
<dbReference type="GO" id="GO:0009361">
    <property type="term" value="C:succinate-CoA ligase complex (ADP-forming)"/>
    <property type="evidence" value="ECO:0007669"/>
    <property type="project" value="TreeGrafter"/>
</dbReference>
<dbReference type="Gene3D" id="3.30.470.20">
    <property type="entry name" value="ATP-grasp fold, B domain"/>
    <property type="match status" value="1"/>
</dbReference>